<evidence type="ECO:0000313" key="10">
    <source>
        <dbReference type="Proteomes" id="UP000186817"/>
    </source>
</evidence>
<dbReference type="Gene3D" id="3.40.50.1220">
    <property type="entry name" value="TPP-binding domain"/>
    <property type="match status" value="2"/>
</dbReference>
<comment type="cofactor">
    <cofactor evidence="1">
        <name>Zn(2+)</name>
        <dbReference type="ChEBI" id="CHEBI:29105"/>
    </cofactor>
</comment>
<sequence length="815" mass="89401">MRAQGTGLYDNLEKYQLPTPESVFTLDYFKELLPGKYLPTLTHCFIRLLEEKGLLQRLFTQNIDGLERVCGISPELLVEAHGSFANAHCVECRQQHDVLHWAIPKPPAKPTDSEMEEAGLGAAAVTTTVDTRLEEEPPHNLMEKVLGQPAYGIGSVNLSERWVDLVKTGKVVAKVTIPSDNDPSQDISVEYGVRLATTTRAVASASDELCFEEFVQQSDLPVGQLPAPSELVRSVNETLSQLSAAGPSVKFARNGDFTAQLQLVRTLRPAPSLGFAEPTSSTPPRYDSTTDSFVTGPLRLELRPLVATVFKDGSLTTPWDIFHNVSPADTRGHFLLLPTLSDPDKNLRGQIFESSDCQDMVHLTSSIEPPGSLFLGFNSAGAGASQNHIHCHAWPSPPVSLLQEEAPGITAAKDENQQDVEKTDGWDSYAATKVGVLRDIYDLTEKRVEVSYLKYPVFCVQLCAVEAELDLLGQALKVTLDAVGGAPFNIGFLNRLEEPLLDEGEALDKAPVRYVDVFVFARSSECSKAIPSLKMGISEMMGVFHAHSAEELELLASELSNTEASEVGQGGHMVQALEEVSFQDSEALWKSIKENLADLDRQVRAVPKERSASTSVGQEWSLQGSTKRHSRQQFKSRRGQEANLKAKLTEMEKWAAEADAKQEGLPPRFTYLAERDGRACDLLLVLGTSLKVMPFAGLLGKVSALCPRLLINREPVGMNNQDPPLFFGNIGFRFEEAENYRDVHIADDCDAGLLALCRMIGWEQEIAKSGQQERSFEEAAAELSTELFEAIRLLPKLSEPVEPLAEDPFSGVAGL</sequence>
<feature type="compositionally biased region" description="Basic residues" evidence="7">
    <location>
        <begin position="626"/>
        <end position="637"/>
    </location>
</feature>
<dbReference type="InterPro" id="IPR003000">
    <property type="entry name" value="Sirtuin"/>
</dbReference>
<keyword evidence="4 6" id="KW-0862">Zinc</keyword>
<evidence type="ECO:0000313" key="9">
    <source>
        <dbReference type="EMBL" id="OLQ07181.1"/>
    </source>
</evidence>
<organism evidence="9 10">
    <name type="scientific">Symbiodinium microadriaticum</name>
    <name type="common">Dinoflagellate</name>
    <name type="synonym">Zooxanthella microadriatica</name>
    <dbReference type="NCBI Taxonomy" id="2951"/>
    <lineage>
        <taxon>Eukaryota</taxon>
        <taxon>Sar</taxon>
        <taxon>Alveolata</taxon>
        <taxon>Dinophyceae</taxon>
        <taxon>Suessiales</taxon>
        <taxon>Symbiodiniaceae</taxon>
        <taxon>Symbiodinium</taxon>
    </lineage>
</organism>
<dbReference type="PROSITE" id="PS50305">
    <property type="entry name" value="SIRTUIN"/>
    <property type="match status" value="1"/>
</dbReference>
<feature type="binding site" evidence="6">
    <location>
        <position position="89"/>
    </location>
    <ligand>
        <name>Zn(2+)</name>
        <dbReference type="ChEBI" id="CHEBI:29105"/>
    </ligand>
</feature>
<evidence type="ECO:0000256" key="5">
    <source>
        <dbReference type="ARBA" id="ARBA00023027"/>
    </source>
</evidence>
<dbReference type="SUPFAM" id="SSF52467">
    <property type="entry name" value="DHS-like NAD/FAD-binding domain"/>
    <property type="match status" value="2"/>
</dbReference>
<gene>
    <name evidence="9" type="primary">Sirt2</name>
    <name evidence="9" type="ORF">AK812_SmicGene9446</name>
</gene>
<evidence type="ECO:0000256" key="4">
    <source>
        <dbReference type="ARBA" id="ARBA00022833"/>
    </source>
</evidence>
<keyword evidence="10" id="KW-1185">Reference proteome</keyword>
<dbReference type="AlphaFoldDB" id="A0A1Q9EIH6"/>
<accession>A0A1Q9EIH6</accession>
<dbReference type="InterPro" id="IPR026591">
    <property type="entry name" value="Sirtuin_cat_small_dom_sf"/>
</dbReference>
<reference evidence="9 10" key="1">
    <citation type="submission" date="2016-02" db="EMBL/GenBank/DDBJ databases">
        <title>Genome analysis of coral dinoflagellate symbionts highlights evolutionary adaptations to a symbiotic lifestyle.</title>
        <authorList>
            <person name="Aranda M."/>
            <person name="Li Y."/>
            <person name="Liew Y.J."/>
            <person name="Baumgarten S."/>
            <person name="Simakov O."/>
            <person name="Wilson M."/>
            <person name="Piel J."/>
            <person name="Ashoor H."/>
            <person name="Bougouffa S."/>
            <person name="Bajic V.B."/>
            <person name="Ryu T."/>
            <person name="Ravasi T."/>
            <person name="Bayer T."/>
            <person name="Micklem G."/>
            <person name="Kim H."/>
            <person name="Bhak J."/>
            <person name="Lajeunesse T.C."/>
            <person name="Voolstra C.R."/>
        </authorList>
    </citation>
    <scope>NUCLEOTIDE SEQUENCE [LARGE SCALE GENOMIC DNA]</scope>
    <source>
        <strain evidence="9 10">CCMP2467</strain>
    </source>
</reference>
<dbReference type="InterPro" id="IPR050134">
    <property type="entry name" value="NAD-dep_sirtuin_deacylases"/>
</dbReference>
<dbReference type="EMBL" id="LSRX01000145">
    <property type="protein sequence ID" value="OLQ07181.1"/>
    <property type="molecule type" value="Genomic_DNA"/>
</dbReference>
<dbReference type="GO" id="GO:0005634">
    <property type="term" value="C:nucleus"/>
    <property type="evidence" value="ECO:0007669"/>
    <property type="project" value="TreeGrafter"/>
</dbReference>
<dbReference type="Proteomes" id="UP000186817">
    <property type="component" value="Unassembled WGS sequence"/>
</dbReference>
<evidence type="ECO:0000256" key="7">
    <source>
        <dbReference type="SAM" id="MobiDB-lite"/>
    </source>
</evidence>
<dbReference type="Pfam" id="PF02146">
    <property type="entry name" value="SIR2"/>
    <property type="match status" value="1"/>
</dbReference>
<evidence type="ECO:0000259" key="8">
    <source>
        <dbReference type="PROSITE" id="PS50305"/>
    </source>
</evidence>
<keyword evidence="2" id="KW-0808">Transferase</keyword>
<keyword evidence="5" id="KW-0520">NAD</keyword>
<feature type="compositionally biased region" description="Polar residues" evidence="7">
    <location>
        <begin position="612"/>
        <end position="625"/>
    </location>
</feature>
<dbReference type="GO" id="GO:0017136">
    <property type="term" value="F:histone deacetylase activity, NAD-dependent"/>
    <property type="evidence" value="ECO:0007669"/>
    <property type="project" value="TreeGrafter"/>
</dbReference>
<evidence type="ECO:0000256" key="6">
    <source>
        <dbReference type="PROSITE-ProRule" id="PRU00236"/>
    </source>
</evidence>
<feature type="domain" description="Deacetylase sirtuin-type" evidence="8">
    <location>
        <begin position="1"/>
        <end position="763"/>
    </location>
</feature>
<evidence type="ECO:0000256" key="3">
    <source>
        <dbReference type="ARBA" id="ARBA00022723"/>
    </source>
</evidence>
<comment type="caution">
    <text evidence="9">The sequence shown here is derived from an EMBL/GenBank/DDBJ whole genome shotgun (WGS) entry which is preliminary data.</text>
</comment>
<dbReference type="Gene3D" id="3.30.1600.10">
    <property type="entry name" value="SIR2/SIRT2 'Small Domain"/>
    <property type="match status" value="1"/>
</dbReference>
<dbReference type="PANTHER" id="PTHR11085:SF6">
    <property type="entry name" value="NAD-DEPENDENT PROTEIN DEACETYLASE SIRTUIN-2"/>
    <property type="match status" value="1"/>
</dbReference>
<dbReference type="OrthoDB" id="419329at2759"/>
<dbReference type="InterPro" id="IPR026590">
    <property type="entry name" value="Ssirtuin_cat_dom"/>
</dbReference>
<feature type="binding site" evidence="6">
    <location>
        <position position="391"/>
    </location>
    <ligand>
        <name>Zn(2+)</name>
        <dbReference type="ChEBI" id="CHEBI:29105"/>
    </ligand>
</feature>
<feature type="active site" description="Proton acceptor" evidence="6">
    <location>
        <position position="81"/>
    </location>
</feature>
<evidence type="ECO:0000256" key="1">
    <source>
        <dbReference type="ARBA" id="ARBA00001947"/>
    </source>
</evidence>
<feature type="region of interest" description="Disordered" evidence="7">
    <location>
        <begin position="607"/>
        <end position="641"/>
    </location>
</feature>
<dbReference type="GO" id="GO:0070403">
    <property type="term" value="F:NAD+ binding"/>
    <property type="evidence" value="ECO:0007669"/>
    <property type="project" value="InterPro"/>
</dbReference>
<feature type="binding site" evidence="6">
    <location>
        <position position="92"/>
    </location>
    <ligand>
        <name>Zn(2+)</name>
        <dbReference type="ChEBI" id="CHEBI:29105"/>
    </ligand>
</feature>
<feature type="binding site" evidence="6">
    <location>
        <position position="526"/>
    </location>
    <ligand>
        <name>Zn(2+)</name>
        <dbReference type="ChEBI" id="CHEBI:29105"/>
    </ligand>
</feature>
<evidence type="ECO:0000256" key="2">
    <source>
        <dbReference type="ARBA" id="ARBA00022679"/>
    </source>
</evidence>
<keyword evidence="3 6" id="KW-0479">Metal-binding</keyword>
<protein>
    <submittedName>
        <fullName evidence="9">NAD-dependent protein deacetylase Sirt2</fullName>
    </submittedName>
</protein>
<dbReference type="InterPro" id="IPR029035">
    <property type="entry name" value="DHS-like_NAD/FAD-binding_dom"/>
</dbReference>
<name>A0A1Q9EIH6_SYMMI</name>
<dbReference type="PANTHER" id="PTHR11085">
    <property type="entry name" value="NAD-DEPENDENT PROTEIN DEACYLASE SIRTUIN-5, MITOCHONDRIAL-RELATED"/>
    <property type="match status" value="1"/>
</dbReference>
<proteinExistence type="predicted"/>
<dbReference type="GO" id="GO:0046872">
    <property type="term" value="F:metal ion binding"/>
    <property type="evidence" value="ECO:0007669"/>
    <property type="project" value="UniProtKB-KW"/>
</dbReference>